<accession>A0A0A9AVB9</accession>
<proteinExistence type="predicted"/>
<reference evidence="1" key="1">
    <citation type="submission" date="2014-09" db="EMBL/GenBank/DDBJ databases">
        <authorList>
            <person name="Magalhaes I.L.F."/>
            <person name="Oliveira U."/>
            <person name="Santos F.R."/>
            <person name="Vidigal T.H.D.A."/>
            <person name="Brescovit A.D."/>
            <person name="Santos A.J."/>
        </authorList>
    </citation>
    <scope>NUCLEOTIDE SEQUENCE</scope>
    <source>
        <tissue evidence="1">Shoot tissue taken approximately 20 cm above the soil surface</tissue>
    </source>
</reference>
<dbReference type="EMBL" id="GBRH01242231">
    <property type="protein sequence ID" value="JAD55664.1"/>
    <property type="molecule type" value="Transcribed_RNA"/>
</dbReference>
<protein>
    <submittedName>
        <fullName evidence="1">Uncharacterized protein</fullName>
    </submittedName>
</protein>
<evidence type="ECO:0000313" key="1">
    <source>
        <dbReference type="EMBL" id="JAD55664.1"/>
    </source>
</evidence>
<organism evidence="1">
    <name type="scientific">Arundo donax</name>
    <name type="common">Giant reed</name>
    <name type="synonym">Donax arundinaceus</name>
    <dbReference type="NCBI Taxonomy" id="35708"/>
    <lineage>
        <taxon>Eukaryota</taxon>
        <taxon>Viridiplantae</taxon>
        <taxon>Streptophyta</taxon>
        <taxon>Embryophyta</taxon>
        <taxon>Tracheophyta</taxon>
        <taxon>Spermatophyta</taxon>
        <taxon>Magnoliopsida</taxon>
        <taxon>Liliopsida</taxon>
        <taxon>Poales</taxon>
        <taxon>Poaceae</taxon>
        <taxon>PACMAD clade</taxon>
        <taxon>Arundinoideae</taxon>
        <taxon>Arundineae</taxon>
        <taxon>Arundo</taxon>
    </lineage>
</organism>
<name>A0A0A9AVB9_ARUDO</name>
<sequence length="104" mass="10742">MMGVVAVACLSILVPWLSRPGAFVLRLLDIGGPCSVYRASSQAFDLGGPCSGMSRLVLQLCLVVATLMWYGASGGGTIGLTCAAVCTDDVASADSNLKQVSYEH</sequence>
<reference evidence="1" key="2">
    <citation type="journal article" date="2015" name="Data Brief">
        <title>Shoot transcriptome of the giant reed, Arundo donax.</title>
        <authorList>
            <person name="Barrero R.A."/>
            <person name="Guerrero F.D."/>
            <person name="Moolhuijzen P."/>
            <person name="Goolsby J.A."/>
            <person name="Tidwell J."/>
            <person name="Bellgard S.E."/>
            <person name="Bellgard M.I."/>
        </authorList>
    </citation>
    <scope>NUCLEOTIDE SEQUENCE</scope>
    <source>
        <tissue evidence="1">Shoot tissue taken approximately 20 cm above the soil surface</tissue>
    </source>
</reference>
<dbReference type="AlphaFoldDB" id="A0A0A9AVB9"/>